<keyword evidence="3" id="KW-1015">Disulfide bond</keyword>
<dbReference type="Gene3D" id="3.40.30.10">
    <property type="entry name" value="Glutaredoxin"/>
    <property type="match status" value="1"/>
</dbReference>
<dbReference type="AlphaFoldDB" id="A0A2S1YQE5"/>
<dbReference type="PROSITE" id="PS51352">
    <property type="entry name" value="THIOREDOXIN_2"/>
    <property type="match status" value="1"/>
</dbReference>
<keyword evidence="2" id="KW-0201">Cytochrome c-type biogenesis</keyword>
<evidence type="ECO:0000256" key="1">
    <source>
        <dbReference type="ARBA" id="ARBA00004196"/>
    </source>
</evidence>
<dbReference type="PANTHER" id="PTHR42852:SF6">
    <property type="entry name" value="THIOL:DISULFIDE INTERCHANGE PROTEIN DSBE"/>
    <property type="match status" value="1"/>
</dbReference>
<sequence>MNSNKTFIVLFFLIAIFSCSEKQHDSGLVTADLSTLTKDFDKVVIRMWGYPFLGDSITTSDTIKAKDGKFSYPFKVKEAKIACFILFKGNKKKAELGFKNRDENGKTNFGDVYLGNENIVISGVKETPVQSNKSIPFKYYLVKIEGSNEADLRMRIMNGENFTSAESIKSNPGTYAVLHQLFIVKDQYSLNHLRKLSSLFSDDLKKSISYSKLQDYITKREELEKYGYTKDFNFVDTNGKNYSFEDIKNGKSMTLLIFWASWCGPCRQEIPELKKLYHKYKDEISMVSLSIDHDYKSWKMEVEKENMPWPNLSQLPVKPNGIKEKYNINAVPTLILLDENDKVLLNSINNLSEIEKTINSKLKK</sequence>
<reference evidence="6 7" key="1">
    <citation type="submission" date="2018-05" db="EMBL/GenBank/DDBJ databases">
        <title>Genome sequencing of Flavobacterium sp. HYN0056.</title>
        <authorList>
            <person name="Yi H."/>
            <person name="Baek C."/>
        </authorList>
    </citation>
    <scope>NUCLEOTIDE SEQUENCE [LARGE SCALE GENOMIC DNA]</scope>
    <source>
        <strain evidence="6 7">HYN0056</strain>
    </source>
</reference>
<proteinExistence type="predicted"/>
<evidence type="ECO:0000313" key="7">
    <source>
        <dbReference type="Proteomes" id="UP000245250"/>
    </source>
</evidence>
<dbReference type="RefSeq" id="WP_109193724.1">
    <property type="nucleotide sequence ID" value="NZ_CP029255.1"/>
</dbReference>
<evidence type="ECO:0000313" key="6">
    <source>
        <dbReference type="EMBL" id="AWK06307.1"/>
    </source>
</evidence>
<dbReference type="InterPro" id="IPR050553">
    <property type="entry name" value="Thioredoxin_ResA/DsbE_sf"/>
</dbReference>
<feature type="domain" description="Thioredoxin" evidence="5">
    <location>
        <begin position="223"/>
        <end position="363"/>
    </location>
</feature>
<dbReference type="InterPro" id="IPR017937">
    <property type="entry name" value="Thioredoxin_CS"/>
</dbReference>
<dbReference type="EMBL" id="CP029255">
    <property type="protein sequence ID" value="AWK06307.1"/>
    <property type="molecule type" value="Genomic_DNA"/>
</dbReference>
<evidence type="ECO:0000256" key="3">
    <source>
        <dbReference type="ARBA" id="ARBA00023157"/>
    </source>
</evidence>
<dbReference type="Proteomes" id="UP000245250">
    <property type="component" value="Chromosome"/>
</dbReference>
<dbReference type="Pfam" id="PF13905">
    <property type="entry name" value="Thioredoxin_8"/>
    <property type="match status" value="1"/>
</dbReference>
<evidence type="ECO:0000256" key="4">
    <source>
        <dbReference type="ARBA" id="ARBA00023284"/>
    </source>
</evidence>
<keyword evidence="7" id="KW-1185">Reference proteome</keyword>
<name>A0A2S1YQE5_9FLAO</name>
<evidence type="ECO:0000256" key="2">
    <source>
        <dbReference type="ARBA" id="ARBA00022748"/>
    </source>
</evidence>
<dbReference type="OrthoDB" id="6399635at2"/>
<dbReference type="CDD" id="cd02966">
    <property type="entry name" value="TlpA_like_family"/>
    <property type="match status" value="1"/>
</dbReference>
<dbReference type="GO" id="GO:0030313">
    <property type="term" value="C:cell envelope"/>
    <property type="evidence" value="ECO:0007669"/>
    <property type="project" value="UniProtKB-SubCell"/>
</dbReference>
<keyword evidence="4" id="KW-0676">Redox-active center</keyword>
<dbReference type="PANTHER" id="PTHR42852">
    <property type="entry name" value="THIOL:DISULFIDE INTERCHANGE PROTEIN DSBE"/>
    <property type="match status" value="1"/>
</dbReference>
<dbReference type="PROSITE" id="PS00194">
    <property type="entry name" value="THIOREDOXIN_1"/>
    <property type="match status" value="1"/>
</dbReference>
<dbReference type="PROSITE" id="PS51257">
    <property type="entry name" value="PROKAR_LIPOPROTEIN"/>
    <property type="match status" value="1"/>
</dbReference>
<accession>A0A2S1YQE5</accession>
<dbReference type="GO" id="GO:0017004">
    <property type="term" value="P:cytochrome complex assembly"/>
    <property type="evidence" value="ECO:0007669"/>
    <property type="project" value="UniProtKB-KW"/>
</dbReference>
<comment type="subcellular location">
    <subcellularLocation>
        <location evidence="1">Cell envelope</location>
    </subcellularLocation>
</comment>
<dbReference type="KEGG" id="fcr:HYN56_19580"/>
<dbReference type="InterPro" id="IPR036249">
    <property type="entry name" value="Thioredoxin-like_sf"/>
</dbReference>
<dbReference type="SUPFAM" id="SSF52833">
    <property type="entry name" value="Thioredoxin-like"/>
    <property type="match status" value="1"/>
</dbReference>
<organism evidence="6 7">
    <name type="scientific">Flavobacterium crocinum</name>
    <dbReference type="NCBI Taxonomy" id="2183896"/>
    <lineage>
        <taxon>Bacteria</taxon>
        <taxon>Pseudomonadati</taxon>
        <taxon>Bacteroidota</taxon>
        <taxon>Flavobacteriia</taxon>
        <taxon>Flavobacteriales</taxon>
        <taxon>Flavobacteriaceae</taxon>
        <taxon>Flavobacterium</taxon>
    </lineage>
</organism>
<dbReference type="InterPro" id="IPR012336">
    <property type="entry name" value="Thioredoxin-like_fold"/>
</dbReference>
<dbReference type="InterPro" id="IPR013766">
    <property type="entry name" value="Thioredoxin_domain"/>
</dbReference>
<gene>
    <name evidence="6" type="ORF">HYN56_19580</name>
</gene>
<evidence type="ECO:0000259" key="5">
    <source>
        <dbReference type="PROSITE" id="PS51352"/>
    </source>
</evidence>
<protein>
    <recommendedName>
        <fullName evidence="5">Thioredoxin domain-containing protein</fullName>
    </recommendedName>
</protein>